<dbReference type="AlphaFoldDB" id="A0AAC9UMN2"/>
<evidence type="ECO:0000313" key="2">
    <source>
        <dbReference type="EMBL" id="ASM56301.1"/>
    </source>
</evidence>
<evidence type="ECO:0000313" key="3">
    <source>
        <dbReference type="Proteomes" id="UP000198329"/>
    </source>
</evidence>
<keyword evidence="1" id="KW-1133">Transmembrane helix</keyword>
<keyword evidence="1" id="KW-0812">Transmembrane</keyword>
<dbReference type="KEGG" id="png:PNIG_p0018"/>
<reference evidence="2 3" key="1">
    <citation type="submission" date="2015-03" db="EMBL/GenBank/DDBJ databases">
        <authorList>
            <person name="Xie B.-B."/>
            <person name="Rong J.-C."/>
            <person name="Qin Q.-L."/>
            <person name="Zhang Y.-Z."/>
        </authorList>
    </citation>
    <scope>NUCLEOTIDE SEQUENCE [LARGE SCALE GENOMIC DNA]</scope>
    <source>
        <strain evidence="2 3">KMM 661</strain>
        <plasmid evidence="2 3">unnamed</plasmid>
    </source>
</reference>
<feature type="transmembrane region" description="Helical" evidence="1">
    <location>
        <begin position="134"/>
        <end position="151"/>
    </location>
</feature>
<keyword evidence="1" id="KW-0472">Membrane</keyword>
<dbReference type="RefSeq" id="WP_089369345.1">
    <property type="nucleotide sequence ID" value="NZ_BJXZ01000040.1"/>
</dbReference>
<geneLocation type="plasmid" evidence="2 3">
    <name>unnamed</name>
</geneLocation>
<organism evidence="2 3">
    <name type="scientific">Pseudoalteromonas nigrifaciens</name>
    <dbReference type="NCBI Taxonomy" id="28109"/>
    <lineage>
        <taxon>Bacteria</taxon>
        <taxon>Pseudomonadati</taxon>
        <taxon>Pseudomonadota</taxon>
        <taxon>Gammaproteobacteria</taxon>
        <taxon>Alteromonadales</taxon>
        <taxon>Pseudoalteromonadaceae</taxon>
        <taxon>Pseudoalteromonas</taxon>
    </lineage>
</organism>
<feature type="transmembrane region" description="Helical" evidence="1">
    <location>
        <begin position="109"/>
        <end position="128"/>
    </location>
</feature>
<keyword evidence="2" id="KW-0614">Plasmid</keyword>
<name>A0AAC9UMN2_9GAMM</name>
<dbReference type="EMBL" id="CP011038">
    <property type="protein sequence ID" value="ASM56301.1"/>
    <property type="molecule type" value="Genomic_DNA"/>
</dbReference>
<dbReference type="GeneID" id="300943884"/>
<dbReference type="Proteomes" id="UP000198329">
    <property type="component" value="Plasmid unnamed"/>
</dbReference>
<gene>
    <name evidence="2" type="ORF">PNIG_p0018</name>
</gene>
<sequence length="179" mass="20720">MQKLKGKLTDITVSHTFKTNKTTLNIYDYLEIDSVRYGNVQVPDVINRHLVDGVGKEFELDYLEVKDGKNLKRTIVGITTENGKYDHIPDIELKGDLTAISTLYNIRTFMYFMIWFIVGGLLSLYLNFKTKSDVAAYALLIVGFIVIFIFSTKEKKRKVVPIKEILEYVKQRKKQSDIR</sequence>
<evidence type="ECO:0000256" key="1">
    <source>
        <dbReference type="SAM" id="Phobius"/>
    </source>
</evidence>
<keyword evidence="3" id="KW-1185">Reference proteome</keyword>
<protein>
    <submittedName>
        <fullName evidence="2">Uncharacterized protein</fullName>
    </submittedName>
</protein>
<proteinExistence type="predicted"/>
<accession>A0AAC9UMN2</accession>